<dbReference type="InterPro" id="IPR032675">
    <property type="entry name" value="LRR_dom_sf"/>
</dbReference>
<accession>A0AAD4WFZ0</accession>
<evidence type="ECO:0000313" key="2">
    <source>
        <dbReference type="Proteomes" id="UP001054821"/>
    </source>
</evidence>
<dbReference type="Gene3D" id="3.80.10.10">
    <property type="entry name" value="Ribonuclease Inhibitor"/>
    <property type="match status" value="1"/>
</dbReference>
<dbReference type="Proteomes" id="UP001054821">
    <property type="component" value="Chromosome 2"/>
</dbReference>
<dbReference type="AlphaFoldDB" id="A0AAD4WFZ0"/>
<reference evidence="1 2" key="1">
    <citation type="journal article" date="2022" name="G3 (Bethesda)">
        <title>Whole-genome sequence and methylome profiling of the almond [Prunus dulcis (Mill.) D.A. Webb] cultivar 'Nonpareil'.</title>
        <authorList>
            <person name="D'Amico-Willman K.M."/>
            <person name="Ouma W.Z."/>
            <person name="Meulia T."/>
            <person name="Sideli G.M."/>
            <person name="Gradziel T.M."/>
            <person name="Fresnedo-Ramirez J."/>
        </authorList>
    </citation>
    <scope>NUCLEOTIDE SEQUENCE [LARGE SCALE GENOMIC DNA]</scope>
    <source>
        <strain evidence="1">Clone GOH B32 T37-40</strain>
    </source>
</reference>
<organism evidence="1 2">
    <name type="scientific">Prunus dulcis</name>
    <name type="common">Almond</name>
    <name type="synonym">Amygdalus dulcis</name>
    <dbReference type="NCBI Taxonomy" id="3755"/>
    <lineage>
        <taxon>Eukaryota</taxon>
        <taxon>Viridiplantae</taxon>
        <taxon>Streptophyta</taxon>
        <taxon>Embryophyta</taxon>
        <taxon>Tracheophyta</taxon>
        <taxon>Spermatophyta</taxon>
        <taxon>Magnoliopsida</taxon>
        <taxon>eudicotyledons</taxon>
        <taxon>Gunneridae</taxon>
        <taxon>Pentapetalae</taxon>
        <taxon>rosids</taxon>
        <taxon>fabids</taxon>
        <taxon>Rosales</taxon>
        <taxon>Rosaceae</taxon>
        <taxon>Amygdaloideae</taxon>
        <taxon>Amygdaleae</taxon>
        <taxon>Prunus</taxon>
    </lineage>
</organism>
<dbReference type="SUPFAM" id="SSF52058">
    <property type="entry name" value="L domain-like"/>
    <property type="match status" value="1"/>
</dbReference>
<comment type="caution">
    <text evidence="1">The sequence shown here is derived from an EMBL/GenBank/DDBJ whole genome shotgun (WGS) entry which is preliminary data.</text>
</comment>
<dbReference type="EMBL" id="JAJFAZ020000002">
    <property type="protein sequence ID" value="KAI5342431.1"/>
    <property type="molecule type" value="Genomic_DNA"/>
</dbReference>
<name>A0AAD4WFZ0_PRUDU</name>
<protein>
    <submittedName>
        <fullName evidence="1">Uncharacterized protein</fullName>
    </submittedName>
</protein>
<keyword evidence="2" id="KW-1185">Reference proteome</keyword>
<evidence type="ECO:0000313" key="1">
    <source>
        <dbReference type="EMBL" id="KAI5342431.1"/>
    </source>
</evidence>
<sequence>MLCKEQLKLRLELNKDQRLCREFADHGVENKGCCASESEPTPQHDPMIQIENYALIIIECNNLKSLPERIHTLTALRELRIDGLPNLVSFAERGLLPNLRHFSIQNCERLRVLVREHWGLQQLVSLEEFYIGGRASDDILEMLLKEQLLLPLFTL</sequence>
<proteinExistence type="predicted"/>
<gene>
    <name evidence="1" type="ORF">L3X38_010306</name>
</gene>